<evidence type="ECO:0000313" key="2">
    <source>
        <dbReference type="EMBL" id="EHR33216.1"/>
    </source>
</evidence>
<proteinExistence type="predicted"/>
<dbReference type="AlphaFoldDB" id="H3NPI8"/>
<comment type="caution">
    <text evidence="2">The sequence shown here is derived from an EMBL/GenBank/DDBJ whole genome shotgun (WGS) entry which is preliminary data.</text>
</comment>
<protein>
    <recommendedName>
        <fullName evidence="4">DUF5673 domain-containing protein</fullName>
    </recommendedName>
</protein>
<accession>H3NPI8</accession>
<dbReference type="RefSeq" id="WP_005398775.1">
    <property type="nucleotide sequence ID" value="NZ_JH601088.1"/>
</dbReference>
<gene>
    <name evidence="2" type="ORF">HMPREF9709_01260</name>
</gene>
<dbReference type="GeneID" id="96999233"/>
<evidence type="ECO:0008006" key="4">
    <source>
        <dbReference type="Google" id="ProtNLM"/>
    </source>
</evidence>
<evidence type="ECO:0000313" key="3">
    <source>
        <dbReference type="Proteomes" id="UP000004191"/>
    </source>
</evidence>
<feature type="transmembrane region" description="Helical" evidence="1">
    <location>
        <begin position="6"/>
        <end position="23"/>
    </location>
</feature>
<evidence type="ECO:0000256" key="1">
    <source>
        <dbReference type="SAM" id="Phobius"/>
    </source>
</evidence>
<dbReference type="HOGENOM" id="CLU_1584214_0_0_9"/>
<dbReference type="STRING" id="883114.HMPREF9709_01260"/>
<keyword evidence="1" id="KW-0472">Membrane</keyword>
<keyword evidence="1" id="KW-0812">Transmembrane</keyword>
<feature type="transmembrane region" description="Helical" evidence="1">
    <location>
        <begin position="44"/>
        <end position="61"/>
    </location>
</feature>
<sequence>MNKNEIIIIIVNFLNFFLMYLIFKITQYKGNIRIHVKNRGISKVLMGILIIIYVALILIRSTNAYVLMSLITMLSFIVYINVIAPHAVGIGYEFIYYSNNRIYGRFFIKKIRIDELKNAKLIINKEKDYVRLEVLGTEVYQIYRLDDLEEIKKALEGKISEIEDKSKEL</sequence>
<feature type="transmembrane region" description="Helical" evidence="1">
    <location>
        <begin position="67"/>
        <end position="95"/>
    </location>
</feature>
<reference evidence="2 3" key="1">
    <citation type="submission" date="2012-01" db="EMBL/GenBank/DDBJ databases">
        <title>The Genome Sequence of Helcococcus kunzii ATCC 51366.</title>
        <authorList>
            <consortium name="The Broad Institute Genome Sequencing Platform"/>
            <person name="Earl A."/>
            <person name="Ward D."/>
            <person name="Feldgarden M."/>
            <person name="Gevers D."/>
            <person name="Huys G."/>
            <person name="Young S.K."/>
            <person name="Zeng Q."/>
            <person name="Gargeya S."/>
            <person name="Fitzgerald M."/>
            <person name="Haas B."/>
            <person name="Abouelleil A."/>
            <person name="Alvarado L."/>
            <person name="Arachchi H.M."/>
            <person name="Berlin A."/>
            <person name="Chapman S.B."/>
            <person name="Gearin G."/>
            <person name="Goldberg J."/>
            <person name="Griggs A."/>
            <person name="Gujja S."/>
            <person name="Hansen M."/>
            <person name="Heiman D."/>
            <person name="Howarth C."/>
            <person name="Larimer J."/>
            <person name="Lui A."/>
            <person name="MacDonald P.J.P."/>
            <person name="McCowen C."/>
            <person name="Montmayeur A."/>
            <person name="Murphy C."/>
            <person name="Neiman D."/>
            <person name="Pearson M."/>
            <person name="Priest M."/>
            <person name="Roberts A."/>
            <person name="Saif S."/>
            <person name="Shea T."/>
            <person name="Sisk P."/>
            <person name="Stolte C."/>
            <person name="Sykes S."/>
            <person name="Wortman J."/>
            <person name="Nusbaum C."/>
            <person name="Birren B."/>
        </authorList>
    </citation>
    <scope>NUCLEOTIDE SEQUENCE [LARGE SCALE GENOMIC DNA]</scope>
    <source>
        <strain evidence="2 3">ATCC 51366</strain>
    </source>
</reference>
<organism evidence="2 3">
    <name type="scientific">Helcococcus kunzii ATCC 51366</name>
    <dbReference type="NCBI Taxonomy" id="883114"/>
    <lineage>
        <taxon>Bacteria</taxon>
        <taxon>Bacillati</taxon>
        <taxon>Bacillota</taxon>
        <taxon>Tissierellia</taxon>
        <taxon>Tissierellales</taxon>
        <taxon>Peptoniphilaceae</taxon>
        <taxon>Helcococcus</taxon>
    </lineage>
</organism>
<name>H3NPI8_9FIRM</name>
<dbReference type="EMBL" id="AGEI01000024">
    <property type="protein sequence ID" value="EHR33216.1"/>
    <property type="molecule type" value="Genomic_DNA"/>
</dbReference>
<keyword evidence="3" id="KW-1185">Reference proteome</keyword>
<keyword evidence="1" id="KW-1133">Transmembrane helix</keyword>
<dbReference type="Proteomes" id="UP000004191">
    <property type="component" value="Unassembled WGS sequence"/>
</dbReference>